<feature type="domain" description="PNPLA" evidence="5">
    <location>
        <begin position="11"/>
        <end position="219"/>
    </location>
</feature>
<comment type="caution">
    <text evidence="6">The sequence shown here is derived from an EMBL/GenBank/DDBJ whole genome shotgun (WGS) entry which is preliminary data.</text>
</comment>
<dbReference type="RefSeq" id="WP_152766300.1">
    <property type="nucleotide sequence ID" value="NZ_WHNP01000054.1"/>
</dbReference>
<keyword evidence="2 4" id="KW-0442">Lipid degradation</keyword>
<organism evidence="6 7">
    <name type="scientific">Paraburkholderia franconis</name>
    <dbReference type="NCBI Taxonomy" id="2654983"/>
    <lineage>
        <taxon>Bacteria</taxon>
        <taxon>Pseudomonadati</taxon>
        <taxon>Pseudomonadota</taxon>
        <taxon>Betaproteobacteria</taxon>
        <taxon>Burkholderiales</taxon>
        <taxon>Burkholderiaceae</taxon>
        <taxon>Paraburkholderia</taxon>
    </lineage>
</organism>
<dbReference type="PANTHER" id="PTHR14226">
    <property type="entry name" value="NEUROPATHY TARGET ESTERASE/SWISS CHEESE D.MELANOGASTER"/>
    <property type="match status" value="1"/>
</dbReference>
<dbReference type="InterPro" id="IPR016035">
    <property type="entry name" value="Acyl_Trfase/lysoPLipase"/>
</dbReference>
<feature type="active site" description="Proton acceptor" evidence="4">
    <location>
        <position position="206"/>
    </location>
</feature>
<gene>
    <name evidence="6" type="ORF">GCT13_35340</name>
</gene>
<dbReference type="AlphaFoldDB" id="A0A7X1NI68"/>
<dbReference type="PROSITE" id="PS51635">
    <property type="entry name" value="PNPLA"/>
    <property type="match status" value="1"/>
</dbReference>
<dbReference type="GO" id="GO:0016787">
    <property type="term" value="F:hydrolase activity"/>
    <property type="evidence" value="ECO:0007669"/>
    <property type="project" value="UniProtKB-UniRule"/>
</dbReference>
<dbReference type="Gene3D" id="3.40.1090.10">
    <property type="entry name" value="Cytosolic phospholipase A2 catalytic domain"/>
    <property type="match status" value="2"/>
</dbReference>
<evidence type="ECO:0000256" key="4">
    <source>
        <dbReference type="PROSITE-ProRule" id="PRU01161"/>
    </source>
</evidence>
<evidence type="ECO:0000259" key="5">
    <source>
        <dbReference type="PROSITE" id="PS51635"/>
    </source>
</evidence>
<evidence type="ECO:0000313" key="6">
    <source>
        <dbReference type="EMBL" id="MPW21983.1"/>
    </source>
</evidence>
<protein>
    <recommendedName>
        <fullName evidence="5">PNPLA domain-containing protein</fullName>
    </recommendedName>
</protein>
<dbReference type="GO" id="GO:0016042">
    <property type="term" value="P:lipid catabolic process"/>
    <property type="evidence" value="ECO:0007669"/>
    <property type="project" value="UniProtKB-UniRule"/>
</dbReference>
<feature type="short sequence motif" description="GXGXXG" evidence="4">
    <location>
        <begin position="15"/>
        <end position="20"/>
    </location>
</feature>
<dbReference type="InterPro" id="IPR050301">
    <property type="entry name" value="NTE"/>
</dbReference>
<feature type="short sequence motif" description="GXSXG" evidence="4">
    <location>
        <begin position="46"/>
        <end position="50"/>
    </location>
</feature>
<feature type="short sequence motif" description="DGA/G" evidence="4">
    <location>
        <begin position="206"/>
        <end position="208"/>
    </location>
</feature>
<keyword evidence="3 4" id="KW-0443">Lipid metabolism</keyword>
<proteinExistence type="predicted"/>
<feature type="active site" description="Nucleophile" evidence="4">
    <location>
        <position position="48"/>
    </location>
</feature>
<evidence type="ECO:0000256" key="3">
    <source>
        <dbReference type="ARBA" id="ARBA00023098"/>
    </source>
</evidence>
<keyword evidence="1 4" id="KW-0378">Hydrolase</keyword>
<evidence type="ECO:0000313" key="7">
    <source>
        <dbReference type="Proteomes" id="UP000484381"/>
    </source>
</evidence>
<keyword evidence="7" id="KW-1185">Reference proteome</keyword>
<name>A0A7X1NI68_9BURK</name>
<dbReference type="SUPFAM" id="SSF52151">
    <property type="entry name" value="FabD/lysophospholipase-like"/>
    <property type="match status" value="1"/>
</dbReference>
<sequence>MDAHDRKRIAVAVQGGGAHGAFSWGALDRLLEDVERDRLEIVALSGTSAGGFNATLCAYALGTDDEQVLRARTARKLLKDYWLSDAADAPFSPYTVTAKAWHETTGSWNIDSSPVALTAALSNQLWSPLFFPQYDWLAQVLGNKIDFPTLQLQREPPHLYIATTNITLGRRDVFAKSAVTLEVLKASASIPQIFMPAHYGNYDYWDGGYMGNPPLSPLISHATDVVIIQLNPFARNERPLTAMAISNRVNEVTFNSSLIHEINAIEAMNKVLDYLDEKSKDNASVRQALETLGPLPFNRVNLYRITDEAYMRTLGYASKAVVAREFLQELYEKGWKAADDWLNKSYPSLSSTAPRVAALPSSPPAKDFPDQVLDDLLSRKNTFK</sequence>
<dbReference type="PANTHER" id="PTHR14226:SF78">
    <property type="entry name" value="SLR0060 PROTEIN"/>
    <property type="match status" value="1"/>
</dbReference>
<evidence type="ECO:0000256" key="2">
    <source>
        <dbReference type="ARBA" id="ARBA00022963"/>
    </source>
</evidence>
<dbReference type="EMBL" id="WHNP01000054">
    <property type="protein sequence ID" value="MPW21983.1"/>
    <property type="molecule type" value="Genomic_DNA"/>
</dbReference>
<evidence type="ECO:0000256" key="1">
    <source>
        <dbReference type="ARBA" id="ARBA00022801"/>
    </source>
</evidence>
<dbReference type="Proteomes" id="UP000484381">
    <property type="component" value="Unassembled WGS sequence"/>
</dbReference>
<dbReference type="InterPro" id="IPR002641">
    <property type="entry name" value="PNPLA_dom"/>
</dbReference>
<reference evidence="6 7" key="1">
    <citation type="submission" date="2019-10" db="EMBL/GenBank/DDBJ databases">
        <title>Paraburkholderia sp. isolated from nodules of Mimosa pudica from Brazilian Atlantic Forest soils.</title>
        <authorList>
            <person name="Paulitsch F."/>
            <person name="Hungria M."/>
            <person name="Dall'Agnol R."/>
        </authorList>
    </citation>
    <scope>NUCLEOTIDE SEQUENCE [LARGE SCALE GENOMIC DNA]</scope>
    <source>
        <strain evidence="6 7">CNPSo 3157</strain>
    </source>
</reference>
<dbReference type="Pfam" id="PF01734">
    <property type="entry name" value="Patatin"/>
    <property type="match status" value="1"/>
</dbReference>
<accession>A0A7X1NI68</accession>